<dbReference type="GO" id="GO:0005524">
    <property type="term" value="F:ATP binding"/>
    <property type="evidence" value="ECO:0007669"/>
    <property type="project" value="UniProtKB-UniRule"/>
</dbReference>
<dbReference type="Gene3D" id="3.30.800.10">
    <property type="entry name" value="Phosphatidylinositol Phosphate Kinase II Beta"/>
    <property type="match status" value="1"/>
</dbReference>
<dbReference type="GO" id="GO:0016309">
    <property type="term" value="F:1-phosphatidylinositol-5-phosphate 4-kinase activity"/>
    <property type="evidence" value="ECO:0007669"/>
    <property type="project" value="TreeGrafter"/>
</dbReference>
<evidence type="ECO:0000259" key="2">
    <source>
        <dbReference type="PROSITE" id="PS51455"/>
    </source>
</evidence>
<dbReference type="SMART" id="SM00330">
    <property type="entry name" value="PIPKc"/>
    <property type="match status" value="1"/>
</dbReference>
<accession>A0A7T8GXX5</accession>
<dbReference type="GO" id="GO:0046854">
    <property type="term" value="P:phosphatidylinositol phosphate biosynthetic process"/>
    <property type="evidence" value="ECO:0007669"/>
    <property type="project" value="TreeGrafter"/>
</dbReference>
<dbReference type="EMBL" id="CP045898">
    <property type="protein sequence ID" value="QQP39883.1"/>
    <property type="molecule type" value="Genomic_DNA"/>
</dbReference>
<evidence type="ECO:0000313" key="4">
    <source>
        <dbReference type="Proteomes" id="UP000595437"/>
    </source>
</evidence>
<keyword evidence="1" id="KW-0808">Transferase</keyword>
<keyword evidence="1" id="KW-0067">ATP-binding</keyword>
<dbReference type="GO" id="GO:0005886">
    <property type="term" value="C:plasma membrane"/>
    <property type="evidence" value="ECO:0007669"/>
    <property type="project" value="TreeGrafter"/>
</dbReference>
<gene>
    <name evidence="3" type="ORF">FKW44_013737</name>
</gene>
<dbReference type="InterPro" id="IPR023610">
    <property type="entry name" value="PInositol-4/5-P-5/4-kinase"/>
</dbReference>
<reference evidence="4" key="1">
    <citation type="submission" date="2021-01" db="EMBL/GenBank/DDBJ databases">
        <title>Caligus Genome Assembly.</title>
        <authorList>
            <person name="Gallardo-Escarate C."/>
        </authorList>
    </citation>
    <scope>NUCLEOTIDE SEQUENCE [LARGE SCALE GENOMIC DNA]</scope>
</reference>
<dbReference type="Proteomes" id="UP000595437">
    <property type="component" value="Chromosome 9"/>
</dbReference>
<keyword evidence="4" id="KW-1185">Reference proteome</keyword>
<dbReference type="OrthoDB" id="20783at2759"/>
<dbReference type="InterPro" id="IPR027484">
    <property type="entry name" value="PInositol-4-P-5-kinase_N"/>
</dbReference>
<keyword evidence="1" id="KW-0418">Kinase</keyword>
<dbReference type="Gene3D" id="3.30.810.10">
    <property type="entry name" value="2-Layer Sandwich"/>
    <property type="match status" value="1"/>
</dbReference>
<sequence length="205" mass="24008">MIQCLTIIYFHPVFAFQVKEYCPLVFRNLRERFGIDDAAYLKSLGKSPKAMDSRGRSGSKFYLSHDKLYVIKTLTSEEVEQMHSLLKQYHPFIYLSMYRLTVDNVEHYLVVMRNVFSNHLRIHKKYDLKGSTVDREASQKEREKDSPTYKDNDFLSDGLKIHIGDEAKALLMETLSADVDFLTRLHIMDYSLLLGKRLRDASKKQ</sequence>
<name>A0A7T8GXX5_CALRO</name>
<evidence type="ECO:0000256" key="1">
    <source>
        <dbReference type="PROSITE-ProRule" id="PRU00781"/>
    </source>
</evidence>
<dbReference type="InterPro" id="IPR027483">
    <property type="entry name" value="PInositol-4-P-4/5-kinase_C_sf"/>
</dbReference>
<dbReference type="PROSITE" id="PS51455">
    <property type="entry name" value="PIPK"/>
    <property type="match status" value="1"/>
</dbReference>
<dbReference type="AlphaFoldDB" id="A0A7T8GXX5"/>
<protein>
    <recommendedName>
        <fullName evidence="2">PIPK domain-containing protein</fullName>
    </recommendedName>
</protein>
<dbReference type="Pfam" id="PF01504">
    <property type="entry name" value="PIP5K"/>
    <property type="match status" value="1"/>
</dbReference>
<dbReference type="InterPro" id="IPR002498">
    <property type="entry name" value="PInositol-4-P-4/5-kinase_core"/>
</dbReference>
<dbReference type="SUPFAM" id="SSF56104">
    <property type="entry name" value="SAICAR synthase-like"/>
    <property type="match status" value="1"/>
</dbReference>
<dbReference type="PANTHER" id="PTHR23086">
    <property type="entry name" value="PHOSPHATIDYLINOSITOL-4-PHOSPHATE 5-KINASE"/>
    <property type="match status" value="1"/>
</dbReference>
<organism evidence="3 4">
    <name type="scientific">Caligus rogercresseyi</name>
    <name type="common">Sea louse</name>
    <dbReference type="NCBI Taxonomy" id="217165"/>
    <lineage>
        <taxon>Eukaryota</taxon>
        <taxon>Metazoa</taxon>
        <taxon>Ecdysozoa</taxon>
        <taxon>Arthropoda</taxon>
        <taxon>Crustacea</taxon>
        <taxon>Multicrustacea</taxon>
        <taxon>Hexanauplia</taxon>
        <taxon>Copepoda</taxon>
        <taxon>Siphonostomatoida</taxon>
        <taxon>Caligidae</taxon>
        <taxon>Caligus</taxon>
    </lineage>
</organism>
<keyword evidence="1" id="KW-0547">Nucleotide-binding</keyword>
<feature type="domain" description="PIPK" evidence="2">
    <location>
        <begin position="1"/>
        <end position="205"/>
    </location>
</feature>
<dbReference type="PANTHER" id="PTHR23086:SF8">
    <property type="entry name" value="PHOSPHATIDYLINOSITOL 5-PHOSPHATE 4-KINASE, ISOFORM A"/>
    <property type="match status" value="1"/>
</dbReference>
<evidence type="ECO:0000313" key="3">
    <source>
        <dbReference type="EMBL" id="QQP39883.1"/>
    </source>
</evidence>
<dbReference type="GO" id="GO:0016308">
    <property type="term" value="F:1-phosphatidylinositol-4-phosphate 5-kinase activity"/>
    <property type="evidence" value="ECO:0007669"/>
    <property type="project" value="TreeGrafter"/>
</dbReference>
<proteinExistence type="predicted"/>